<evidence type="ECO:0000256" key="2">
    <source>
        <dbReference type="SAM" id="MobiDB-lite"/>
    </source>
</evidence>
<keyword evidence="1" id="KW-0539">Nucleus</keyword>
<accession>A0A8H3IGN7</accession>
<gene>
    <name evidence="4" type="ORF">HETSPECPRED_001283</name>
</gene>
<dbReference type="PROSITE" id="PS50048">
    <property type="entry name" value="ZN2_CY6_FUNGAL_2"/>
    <property type="match status" value="1"/>
</dbReference>
<evidence type="ECO:0000313" key="4">
    <source>
        <dbReference type="EMBL" id="CAF9912984.1"/>
    </source>
</evidence>
<dbReference type="CDD" id="cd00067">
    <property type="entry name" value="GAL4"/>
    <property type="match status" value="1"/>
</dbReference>
<feature type="domain" description="Zn(2)-C6 fungal-type" evidence="3">
    <location>
        <begin position="68"/>
        <end position="103"/>
    </location>
</feature>
<feature type="compositionally biased region" description="Polar residues" evidence="2">
    <location>
        <begin position="252"/>
        <end position="275"/>
    </location>
</feature>
<dbReference type="InterPro" id="IPR001138">
    <property type="entry name" value="Zn2Cys6_DnaBD"/>
</dbReference>
<feature type="region of interest" description="Disordered" evidence="2">
    <location>
        <begin position="18"/>
        <end position="64"/>
    </location>
</feature>
<dbReference type="Proteomes" id="UP000664521">
    <property type="component" value="Unassembled WGS sequence"/>
</dbReference>
<evidence type="ECO:0000256" key="1">
    <source>
        <dbReference type="ARBA" id="ARBA00023242"/>
    </source>
</evidence>
<sequence length="506" mass="54279">MSRPFYAGAEAIDQLSRTNRSLQLSMSQGARESTRSFQQSRQQNQSSLAVDSEPDKGGSSTRKRISLACSRCRKRKIKCSGDQGQGSCQNCKTAGMEPGSCNFLRVNSDLVAINQIPAQPSWNYQHSGVPPRSASAVGQYPAMTAPSTYAGSSIAASSYSSSMPYVRLQPVGQQIPSPYHSNSRQTYPTNHAWLPEDLAETYSPQYAMSAQESQLPSLNYTSPEMSRAWVPLPASRQPTQGQPNQGFHMDQEGSSKYATPSYSLPSTTLPARTTGAQEGNLHFPAMNAMKTSLPSYSLPGSRILPALDSNRGSTKSKNQANAPVLMAEDTGTGLSQSRSYHSAIPWSSGHTGTEAHPHSTGSSTSSTISGTDGVSSNSSASPQITQKPAFLDYRPAQQERASDYNSGYSLSSTASLRRHAGLDNSVFPGELSNDSMLPGHDSSSSQYTYILGNSPESQKGTLVNGQSYTRLQEPQHAQSLEALDHLSSQAAAYPAHRTSISNAKSH</sequence>
<feature type="compositionally biased region" description="Low complexity" evidence="2">
    <location>
        <begin position="35"/>
        <end position="47"/>
    </location>
</feature>
<feature type="compositionally biased region" description="Low complexity" evidence="2">
    <location>
        <begin position="359"/>
        <end position="376"/>
    </location>
</feature>
<name>A0A8H3IGN7_9LECA</name>
<reference evidence="4" key="1">
    <citation type="submission" date="2021-03" db="EMBL/GenBank/DDBJ databases">
        <authorList>
            <person name="Tagirdzhanova G."/>
        </authorList>
    </citation>
    <scope>NUCLEOTIDE SEQUENCE</scope>
</reference>
<dbReference type="Pfam" id="PF00172">
    <property type="entry name" value="Zn_clus"/>
    <property type="match status" value="1"/>
</dbReference>
<dbReference type="SUPFAM" id="SSF57701">
    <property type="entry name" value="Zn2/Cys6 DNA-binding domain"/>
    <property type="match status" value="1"/>
</dbReference>
<dbReference type="GO" id="GO:0008270">
    <property type="term" value="F:zinc ion binding"/>
    <property type="evidence" value="ECO:0007669"/>
    <property type="project" value="InterPro"/>
</dbReference>
<keyword evidence="5" id="KW-1185">Reference proteome</keyword>
<feature type="region of interest" description="Disordered" evidence="2">
    <location>
        <begin position="332"/>
        <end position="389"/>
    </location>
</feature>
<dbReference type="SMART" id="SM00066">
    <property type="entry name" value="GAL4"/>
    <property type="match status" value="1"/>
</dbReference>
<dbReference type="AlphaFoldDB" id="A0A8H3IGN7"/>
<feature type="compositionally biased region" description="Polar residues" evidence="2">
    <location>
        <begin position="236"/>
        <end position="245"/>
    </location>
</feature>
<proteinExistence type="predicted"/>
<feature type="compositionally biased region" description="Polar residues" evidence="2">
    <location>
        <begin position="377"/>
        <end position="386"/>
    </location>
</feature>
<feature type="region of interest" description="Disordered" evidence="2">
    <location>
        <begin position="234"/>
        <end position="275"/>
    </location>
</feature>
<protein>
    <recommendedName>
        <fullName evidence="3">Zn(2)-C6 fungal-type domain-containing protein</fullName>
    </recommendedName>
</protein>
<feature type="compositionally biased region" description="Polar residues" evidence="2">
    <location>
        <begin position="18"/>
        <end position="30"/>
    </location>
</feature>
<evidence type="ECO:0000313" key="5">
    <source>
        <dbReference type="Proteomes" id="UP000664521"/>
    </source>
</evidence>
<dbReference type="GO" id="GO:0000981">
    <property type="term" value="F:DNA-binding transcription factor activity, RNA polymerase II-specific"/>
    <property type="evidence" value="ECO:0007669"/>
    <property type="project" value="InterPro"/>
</dbReference>
<dbReference type="EMBL" id="CAJPDS010000012">
    <property type="protein sequence ID" value="CAF9912984.1"/>
    <property type="molecule type" value="Genomic_DNA"/>
</dbReference>
<evidence type="ECO:0000259" key="3">
    <source>
        <dbReference type="PROSITE" id="PS50048"/>
    </source>
</evidence>
<dbReference type="OrthoDB" id="5394557at2759"/>
<organism evidence="4 5">
    <name type="scientific">Heterodermia speciosa</name>
    <dbReference type="NCBI Taxonomy" id="116794"/>
    <lineage>
        <taxon>Eukaryota</taxon>
        <taxon>Fungi</taxon>
        <taxon>Dikarya</taxon>
        <taxon>Ascomycota</taxon>
        <taxon>Pezizomycotina</taxon>
        <taxon>Lecanoromycetes</taxon>
        <taxon>OSLEUM clade</taxon>
        <taxon>Lecanoromycetidae</taxon>
        <taxon>Caliciales</taxon>
        <taxon>Physciaceae</taxon>
        <taxon>Heterodermia</taxon>
    </lineage>
</organism>
<dbReference type="Gene3D" id="4.10.240.10">
    <property type="entry name" value="Zn(2)-C6 fungal-type DNA-binding domain"/>
    <property type="match status" value="1"/>
</dbReference>
<comment type="caution">
    <text evidence="4">The sequence shown here is derived from an EMBL/GenBank/DDBJ whole genome shotgun (WGS) entry which is preliminary data.</text>
</comment>
<dbReference type="InterPro" id="IPR036864">
    <property type="entry name" value="Zn2-C6_fun-type_DNA-bd_sf"/>
</dbReference>